<protein>
    <recommendedName>
        <fullName evidence="3">Transcriptional regulator, AbiEi antitoxin, Type IV TA system</fullName>
    </recommendedName>
</protein>
<dbReference type="EMBL" id="PPSL01000008">
    <property type="protein sequence ID" value="PQJ09108.1"/>
    <property type="molecule type" value="Genomic_DNA"/>
</dbReference>
<name>A0A2S7SQV2_9BACT</name>
<dbReference type="AlphaFoldDB" id="A0A2S7SQV2"/>
<gene>
    <name evidence="1" type="ORF">CJD36_021175</name>
</gene>
<proteinExistence type="predicted"/>
<comment type="caution">
    <text evidence="1">The sequence shown here is derived from an EMBL/GenBank/DDBJ whole genome shotgun (WGS) entry which is preliminary data.</text>
</comment>
<dbReference type="OrthoDB" id="9798200at2"/>
<dbReference type="InterPro" id="IPR045738">
    <property type="entry name" value="DUF6088"/>
</dbReference>
<dbReference type="Proteomes" id="UP000239872">
    <property type="component" value="Unassembled WGS sequence"/>
</dbReference>
<sequence length="184" mass="21135">MYRRADLTQWSNAVDRHLNELVKSGYLEKLSVGLYYAPKKSIFGVVPPEDESLVRTFLKEDDFLITSPNAYNSLGVGTTQLYNVRVVYNHKRHGEFDLGGRKFFFHAKHRFPKKLTQEFLLVDLVNNIENLAEDKTEVLTKVLAKAKTMDARQLRRTVTSYGNTKAKSLFSSLITQKNNVAYAR</sequence>
<accession>A0A2S7SQV2</accession>
<keyword evidence="2" id="KW-1185">Reference proteome</keyword>
<organism evidence="1 2">
    <name type="scientific">Flavipsychrobacter stenotrophus</name>
    <dbReference type="NCBI Taxonomy" id="2077091"/>
    <lineage>
        <taxon>Bacteria</taxon>
        <taxon>Pseudomonadati</taxon>
        <taxon>Bacteroidota</taxon>
        <taxon>Chitinophagia</taxon>
        <taxon>Chitinophagales</taxon>
        <taxon>Chitinophagaceae</taxon>
        <taxon>Flavipsychrobacter</taxon>
    </lineage>
</organism>
<evidence type="ECO:0000313" key="1">
    <source>
        <dbReference type="EMBL" id="PQJ09108.1"/>
    </source>
</evidence>
<dbReference type="Pfam" id="PF19570">
    <property type="entry name" value="DUF6088"/>
    <property type="match status" value="1"/>
</dbReference>
<evidence type="ECO:0008006" key="3">
    <source>
        <dbReference type="Google" id="ProtNLM"/>
    </source>
</evidence>
<reference evidence="1 2" key="1">
    <citation type="submission" date="2018-01" db="EMBL/GenBank/DDBJ databases">
        <title>A novel member of the phylum Bacteroidetes isolated from glacier ice.</title>
        <authorList>
            <person name="Liu Q."/>
            <person name="Xin Y.-H."/>
        </authorList>
    </citation>
    <scope>NUCLEOTIDE SEQUENCE [LARGE SCALE GENOMIC DNA]</scope>
    <source>
        <strain evidence="1 2">RB1R16</strain>
    </source>
</reference>
<evidence type="ECO:0000313" key="2">
    <source>
        <dbReference type="Proteomes" id="UP000239872"/>
    </source>
</evidence>